<dbReference type="Proteomes" id="UP001164539">
    <property type="component" value="Chromosome 2"/>
</dbReference>
<reference evidence="1 2" key="1">
    <citation type="journal article" date="2023" name="Science">
        <title>Complex scaffold remodeling in plant triterpene biosynthesis.</title>
        <authorList>
            <person name="De La Pena R."/>
            <person name="Hodgson H."/>
            <person name="Liu J.C."/>
            <person name="Stephenson M.J."/>
            <person name="Martin A.C."/>
            <person name="Owen C."/>
            <person name="Harkess A."/>
            <person name="Leebens-Mack J."/>
            <person name="Jimenez L.E."/>
            <person name="Osbourn A."/>
            <person name="Sattely E.S."/>
        </authorList>
    </citation>
    <scope>NUCLEOTIDE SEQUENCE [LARGE SCALE GENOMIC DNA]</scope>
    <source>
        <strain evidence="2">cv. JPN11</strain>
        <tissue evidence="1">Leaf</tissue>
    </source>
</reference>
<keyword evidence="2" id="KW-1185">Reference proteome</keyword>
<evidence type="ECO:0000313" key="2">
    <source>
        <dbReference type="Proteomes" id="UP001164539"/>
    </source>
</evidence>
<accession>A0ACC1YN86</accession>
<gene>
    <name evidence="1" type="ORF">OWV82_004151</name>
</gene>
<comment type="caution">
    <text evidence="1">The sequence shown here is derived from an EMBL/GenBank/DDBJ whole genome shotgun (WGS) entry which is preliminary data.</text>
</comment>
<proteinExistence type="predicted"/>
<name>A0ACC1YN86_MELAZ</name>
<dbReference type="EMBL" id="CM051395">
    <property type="protein sequence ID" value="KAJ4725256.1"/>
    <property type="molecule type" value="Genomic_DNA"/>
</dbReference>
<organism evidence="1 2">
    <name type="scientific">Melia azedarach</name>
    <name type="common">Chinaberry tree</name>
    <dbReference type="NCBI Taxonomy" id="155640"/>
    <lineage>
        <taxon>Eukaryota</taxon>
        <taxon>Viridiplantae</taxon>
        <taxon>Streptophyta</taxon>
        <taxon>Embryophyta</taxon>
        <taxon>Tracheophyta</taxon>
        <taxon>Spermatophyta</taxon>
        <taxon>Magnoliopsida</taxon>
        <taxon>eudicotyledons</taxon>
        <taxon>Gunneridae</taxon>
        <taxon>Pentapetalae</taxon>
        <taxon>rosids</taxon>
        <taxon>malvids</taxon>
        <taxon>Sapindales</taxon>
        <taxon>Meliaceae</taxon>
        <taxon>Melia</taxon>
    </lineage>
</organism>
<evidence type="ECO:0000313" key="1">
    <source>
        <dbReference type="EMBL" id="KAJ4725256.1"/>
    </source>
</evidence>
<protein>
    <submittedName>
        <fullName evidence="1">Cytochrome P450</fullName>
    </submittedName>
</protein>
<sequence>MELGFSSFSSILLAFVLFLFIFLKLWRFKTSDTNSNPPPGPWKLPVIGNIHQLVCSLPHHRLRDLAKKYGPLMHLQLGEVSTIVVSSPEFAKEVMKTHDAIFASRPHDLATKIMTYDCTDIAFSPYGGYWRQLRKICISEVLSLKRVQSFRSIREEEVSDLINSISTKAGSVINLTDQVFSLMYGITSRSAFGSKREDQQVFILAIKEGIKVVASLNIANLFPSVELLQSITGIKHRAERFHHEADRVIENIISEHKQRREALKLNEISEDVEDLVDVLLKIQEQGDLEFSFTNDNIKAVIHDIFSAGSETSATTVDWAMCEMTKNHRVMKKAQAEVREVFNRLGKVDETGIDELKYLKVVIKETLRLHPAAPLLIPRESGERCVINGFNIPIKSRVIVNAWAIGRDPKYWVEPESFIPERFLDCSIDYKGTNFEYIPFGAGRRICPGISFGLASVELVLAMLLYHFDWKLPNGMKHEDLGMTESFGVTVRRKDDLCMIPIAYVPFI</sequence>